<evidence type="ECO:0000313" key="3">
    <source>
        <dbReference type="Proteomes" id="UP000002668"/>
    </source>
</evidence>
<protein>
    <submittedName>
        <fullName evidence="2">Predicted protein</fullName>
    </submittedName>
</protein>
<dbReference type="EMBL" id="FP929127">
    <property type="protein sequence ID" value="CBX95462.1"/>
    <property type="molecule type" value="Genomic_DNA"/>
</dbReference>
<dbReference type="AlphaFoldDB" id="E4ZV36"/>
<name>E4ZV36_LEPMJ</name>
<feature type="compositionally biased region" description="Basic residues" evidence="1">
    <location>
        <begin position="41"/>
        <end position="50"/>
    </location>
</feature>
<dbReference type="InParanoid" id="E4ZV36"/>
<sequence>MHPASPFFRLRDGSHRLTGTAPTAQTRGLAIPSAPQPNEKGKKKKKKNPRPKNTAFPAAGRVAMAACREPCAVYGRLAFSCRGAG</sequence>
<dbReference type="VEuPathDB" id="FungiDB:LEMA_P026140.1"/>
<gene>
    <name evidence="2" type="ORF">LEMA_P026140.1</name>
</gene>
<keyword evidence="3" id="KW-1185">Reference proteome</keyword>
<reference evidence="3" key="1">
    <citation type="journal article" date="2011" name="Nat. Commun.">
        <title>Effector diversification within compartments of the Leptosphaeria maculans genome affected by Repeat-Induced Point mutations.</title>
        <authorList>
            <person name="Rouxel T."/>
            <person name="Grandaubert J."/>
            <person name="Hane J.K."/>
            <person name="Hoede C."/>
            <person name="van de Wouw A.P."/>
            <person name="Couloux A."/>
            <person name="Dominguez V."/>
            <person name="Anthouard V."/>
            <person name="Bally P."/>
            <person name="Bourras S."/>
            <person name="Cozijnsen A.J."/>
            <person name="Ciuffetti L.M."/>
            <person name="Degrave A."/>
            <person name="Dilmaghani A."/>
            <person name="Duret L."/>
            <person name="Fudal I."/>
            <person name="Goodwin S.B."/>
            <person name="Gout L."/>
            <person name="Glaser N."/>
            <person name="Linglin J."/>
            <person name="Kema G.H.J."/>
            <person name="Lapalu N."/>
            <person name="Lawrence C.B."/>
            <person name="May K."/>
            <person name="Meyer M."/>
            <person name="Ollivier B."/>
            <person name="Poulain J."/>
            <person name="Schoch C.L."/>
            <person name="Simon A."/>
            <person name="Spatafora J.W."/>
            <person name="Stachowiak A."/>
            <person name="Turgeon B.G."/>
            <person name="Tyler B.M."/>
            <person name="Vincent D."/>
            <person name="Weissenbach J."/>
            <person name="Amselem J."/>
            <person name="Quesneville H."/>
            <person name="Oliver R.P."/>
            <person name="Wincker P."/>
            <person name="Balesdent M.-H."/>
            <person name="Howlett B.J."/>
        </authorList>
    </citation>
    <scope>NUCLEOTIDE SEQUENCE [LARGE SCALE GENOMIC DNA]</scope>
    <source>
        <strain evidence="3">JN3 / isolate v23.1.3 / race Av1-4-5-6-7-8</strain>
    </source>
</reference>
<proteinExistence type="predicted"/>
<feature type="region of interest" description="Disordered" evidence="1">
    <location>
        <begin position="1"/>
        <end position="58"/>
    </location>
</feature>
<dbReference type="HOGENOM" id="CLU_2513029_0_0_1"/>
<organism evidence="3">
    <name type="scientific">Leptosphaeria maculans (strain JN3 / isolate v23.1.3 / race Av1-4-5-6-7-8)</name>
    <name type="common">Blackleg fungus</name>
    <name type="synonym">Phoma lingam</name>
    <dbReference type="NCBI Taxonomy" id="985895"/>
    <lineage>
        <taxon>Eukaryota</taxon>
        <taxon>Fungi</taxon>
        <taxon>Dikarya</taxon>
        <taxon>Ascomycota</taxon>
        <taxon>Pezizomycotina</taxon>
        <taxon>Dothideomycetes</taxon>
        <taxon>Pleosporomycetidae</taxon>
        <taxon>Pleosporales</taxon>
        <taxon>Pleosporineae</taxon>
        <taxon>Leptosphaeriaceae</taxon>
        <taxon>Plenodomus</taxon>
        <taxon>Plenodomus lingam/Leptosphaeria maculans species complex</taxon>
    </lineage>
</organism>
<dbReference type="Proteomes" id="UP000002668">
    <property type="component" value="Genome"/>
</dbReference>
<accession>E4ZV36</accession>
<evidence type="ECO:0000313" key="2">
    <source>
        <dbReference type="EMBL" id="CBX95462.1"/>
    </source>
</evidence>
<evidence type="ECO:0000256" key="1">
    <source>
        <dbReference type="SAM" id="MobiDB-lite"/>
    </source>
</evidence>